<evidence type="ECO:0000256" key="1">
    <source>
        <dbReference type="ARBA" id="ARBA00022737"/>
    </source>
</evidence>
<feature type="chain" id="PRO_5022133143" evidence="4">
    <location>
        <begin position="19"/>
        <end position="701"/>
    </location>
</feature>
<evidence type="ECO:0000313" key="5">
    <source>
        <dbReference type="EMBL" id="TSJ41202.1"/>
    </source>
</evidence>
<proteinExistence type="predicted"/>
<reference evidence="5 6" key="1">
    <citation type="submission" date="2019-07" db="EMBL/GenBank/DDBJ databases">
        <authorList>
            <person name="Huq M.A."/>
        </authorList>
    </citation>
    <scope>NUCLEOTIDE SEQUENCE [LARGE SCALE GENOMIC DNA]</scope>
    <source>
        <strain evidence="5 6">MAH-3</strain>
    </source>
</reference>
<evidence type="ECO:0000313" key="6">
    <source>
        <dbReference type="Proteomes" id="UP000316008"/>
    </source>
</evidence>
<dbReference type="OrthoDB" id="2575953at2"/>
<evidence type="ECO:0000256" key="2">
    <source>
        <dbReference type="ARBA" id="ARBA00023043"/>
    </source>
</evidence>
<feature type="repeat" description="ANK" evidence="3">
    <location>
        <begin position="313"/>
        <end position="345"/>
    </location>
</feature>
<evidence type="ECO:0000256" key="3">
    <source>
        <dbReference type="PROSITE-ProRule" id="PRU00023"/>
    </source>
</evidence>
<keyword evidence="2 3" id="KW-0040">ANK repeat</keyword>
<dbReference type="PANTHER" id="PTHR24123:SF33">
    <property type="entry name" value="PROTEIN HOS4"/>
    <property type="match status" value="1"/>
</dbReference>
<dbReference type="SUPFAM" id="SSF48403">
    <property type="entry name" value="Ankyrin repeat"/>
    <property type="match status" value="3"/>
</dbReference>
<dbReference type="PROSITE" id="PS50297">
    <property type="entry name" value="ANK_REP_REGION"/>
    <property type="match status" value="2"/>
</dbReference>
<dbReference type="Proteomes" id="UP000316008">
    <property type="component" value="Unassembled WGS sequence"/>
</dbReference>
<dbReference type="InterPro" id="IPR036770">
    <property type="entry name" value="Ankyrin_rpt-contain_sf"/>
</dbReference>
<feature type="signal peptide" evidence="4">
    <location>
        <begin position="1"/>
        <end position="18"/>
    </location>
</feature>
<dbReference type="PANTHER" id="PTHR24123">
    <property type="entry name" value="ANKYRIN REPEAT-CONTAINING"/>
    <property type="match status" value="1"/>
</dbReference>
<dbReference type="Pfam" id="PF12796">
    <property type="entry name" value="Ank_2"/>
    <property type="match status" value="3"/>
</dbReference>
<feature type="repeat" description="ANK" evidence="3">
    <location>
        <begin position="648"/>
        <end position="680"/>
    </location>
</feature>
<organism evidence="5 6">
    <name type="scientific">Fluviicola chungangensis</name>
    <dbReference type="NCBI Taxonomy" id="2597671"/>
    <lineage>
        <taxon>Bacteria</taxon>
        <taxon>Pseudomonadati</taxon>
        <taxon>Bacteroidota</taxon>
        <taxon>Flavobacteriia</taxon>
        <taxon>Flavobacteriales</taxon>
        <taxon>Crocinitomicaceae</taxon>
        <taxon>Fluviicola</taxon>
    </lineage>
</organism>
<dbReference type="InterPro" id="IPR051165">
    <property type="entry name" value="Multifunctional_ANK_Repeat"/>
</dbReference>
<dbReference type="RefSeq" id="WP_144334013.1">
    <property type="nucleotide sequence ID" value="NZ_VLPL01000008.1"/>
</dbReference>
<gene>
    <name evidence="5" type="ORF">FO442_14925</name>
</gene>
<name>A0A556MN05_9FLAO</name>
<keyword evidence="4" id="KW-0732">Signal</keyword>
<feature type="repeat" description="ANK" evidence="3">
    <location>
        <begin position="474"/>
        <end position="506"/>
    </location>
</feature>
<sequence length="701" mass="77616">MKYLLLCFVLLASFSTFTQEEEALPEITDKQQVDSPLMKAVRSKNLAEVKRLVNAGSPVNERGRFDYSPDPIDVAIQNNSQEIALFLLAQGATSRSGLCDAIESGDVAWVQKLIGYGFKCSDGVLNAVEANKPEMVSYLVSKGFRVDFSQKRRTGLFRKHYVSPLGAAIGLNSDEMVYTLVKGGANVEEAFAYALNDGRIKLGQQLIDLNVSRDKMFFGCFQYKSLVLAKYCIQKGVDKNVVDKDGLNAYHYSVKFGYKEGMDYCLQELKLDPDKRTASNETPLMLACSSGSLLVFNEVFATQKASLEAVDVDGETALFYAMRAGNLAMIEYLITAGANVNHQNTLGNTVFMESATRNNSDAYDFLKQVKPDLKLKNNKGQNIISFLMNSPQNSKEILELNDQGASLDVKSVNGETIAFYAMSSSNMELLVRAKNTGANMDAYDSRGYRPGTANAEIIRFAVENGCNPNREDTWGDSYLTQALKNNQMDLALFLIRSGADVNWKKRGEEPLVFQVVKDHHLPALQLLVDNGAKLNTISRTGESVMDIAIEQGDAGIITYLKGKGALTKKELAELEIIRSKEILKLDQWIADKNLTEALAVLNKYPDLTLSKTQVSNLAVLSVEKINLPLLQRLIEKEGMNINQSLNFQDQNLLHIAAGTGNLDLVRLLVNKGADSKKKDAYDKLPVDYAKSKEVKKYLKSL</sequence>
<evidence type="ECO:0000256" key="4">
    <source>
        <dbReference type="SAM" id="SignalP"/>
    </source>
</evidence>
<protein>
    <submittedName>
        <fullName evidence="5">Uncharacterized protein</fullName>
    </submittedName>
</protein>
<keyword evidence="1" id="KW-0677">Repeat</keyword>
<dbReference type="EMBL" id="VLPL01000008">
    <property type="protein sequence ID" value="TSJ41202.1"/>
    <property type="molecule type" value="Genomic_DNA"/>
</dbReference>
<comment type="caution">
    <text evidence="5">The sequence shown here is derived from an EMBL/GenBank/DDBJ whole genome shotgun (WGS) entry which is preliminary data.</text>
</comment>
<dbReference type="SMART" id="SM00248">
    <property type="entry name" value="ANK"/>
    <property type="match status" value="14"/>
</dbReference>
<accession>A0A556MN05</accession>
<keyword evidence="6" id="KW-1185">Reference proteome</keyword>
<dbReference type="Gene3D" id="1.25.40.20">
    <property type="entry name" value="Ankyrin repeat-containing domain"/>
    <property type="match status" value="3"/>
</dbReference>
<dbReference type="InterPro" id="IPR002110">
    <property type="entry name" value="Ankyrin_rpt"/>
</dbReference>
<dbReference type="PROSITE" id="PS50088">
    <property type="entry name" value="ANK_REPEAT"/>
    <property type="match status" value="3"/>
</dbReference>
<dbReference type="AlphaFoldDB" id="A0A556MN05"/>